<feature type="signal peptide" evidence="3">
    <location>
        <begin position="1"/>
        <end position="29"/>
    </location>
</feature>
<gene>
    <name evidence="4" type="ORF">F4556_001823</name>
</gene>
<protein>
    <recommendedName>
        <fullName evidence="6">Gram-positive cocci surface proteins LPxTG domain-containing protein</fullName>
    </recommendedName>
</protein>
<dbReference type="NCBIfam" id="NF041527">
    <property type="entry name" value="SCO1860_LAETG"/>
    <property type="match status" value="1"/>
</dbReference>
<proteinExistence type="predicted"/>
<feature type="region of interest" description="Disordered" evidence="1">
    <location>
        <begin position="234"/>
        <end position="257"/>
    </location>
</feature>
<evidence type="ECO:0000256" key="2">
    <source>
        <dbReference type="SAM" id="Phobius"/>
    </source>
</evidence>
<organism evidence="4 5">
    <name type="scientific">Kitasatospora gansuensis</name>
    <dbReference type="NCBI Taxonomy" id="258050"/>
    <lineage>
        <taxon>Bacteria</taxon>
        <taxon>Bacillati</taxon>
        <taxon>Actinomycetota</taxon>
        <taxon>Actinomycetes</taxon>
        <taxon>Kitasatosporales</taxon>
        <taxon>Streptomycetaceae</taxon>
        <taxon>Kitasatospora</taxon>
    </lineage>
</organism>
<dbReference type="RefSeq" id="WP_184913221.1">
    <property type="nucleotide sequence ID" value="NZ_JACHJR010000001.1"/>
</dbReference>
<evidence type="ECO:0000313" key="5">
    <source>
        <dbReference type="Proteomes" id="UP000573327"/>
    </source>
</evidence>
<comment type="caution">
    <text evidence="4">The sequence shown here is derived from an EMBL/GenBank/DDBJ whole genome shotgun (WGS) entry which is preliminary data.</text>
</comment>
<evidence type="ECO:0000313" key="4">
    <source>
        <dbReference type="EMBL" id="MBB4946288.1"/>
    </source>
</evidence>
<dbReference type="EMBL" id="JACHJR010000001">
    <property type="protein sequence ID" value="MBB4946288.1"/>
    <property type="molecule type" value="Genomic_DNA"/>
</dbReference>
<evidence type="ECO:0000256" key="1">
    <source>
        <dbReference type="SAM" id="MobiDB-lite"/>
    </source>
</evidence>
<evidence type="ECO:0000256" key="3">
    <source>
        <dbReference type="SAM" id="SignalP"/>
    </source>
</evidence>
<name>A0A7W7WGP2_9ACTN</name>
<keyword evidence="2" id="KW-1133">Transmembrane helix</keyword>
<dbReference type="InterPro" id="IPR006311">
    <property type="entry name" value="TAT_signal"/>
</dbReference>
<keyword evidence="2" id="KW-0472">Membrane</keyword>
<dbReference type="AlphaFoldDB" id="A0A7W7WGP2"/>
<reference evidence="4 5" key="1">
    <citation type="submission" date="2020-08" db="EMBL/GenBank/DDBJ databases">
        <title>Sequencing the genomes of 1000 actinobacteria strains.</title>
        <authorList>
            <person name="Klenk H.-P."/>
        </authorList>
    </citation>
    <scope>NUCLEOTIDE SEQUENCE [LARGE SCALE GENOMIC DNA]</scope>
    <source>
        <strain evidence="4 5">DSM 44786</strain>
    </source>
</reference>
<sequence length="303" mass="30172">MPVRQSVLRTSAATALTAALVLPGATAHAAESSTGKAAAVTAELDLQVALVGGTAAVPVRISLNKVESPATLNGSVLTAKVDGVDQGRPVTLVRAEVGKSSTKADATGAAAKVELLDADVRAPGLLGAALLELEALSAEVSCPVDGPPTAKVNSPARITVLGKPVTLGLNGPTHVDVPGVGVVDVQFSRRSTTSSTAAASALEVTLDVNPLKLNVAKVTGRITVASVSCEKPVPATVPSAGSTPTRANRAVPAVASESPEGRVLAATGSSGTGTVLAASGTLLAVGAVALRMTRRRRAHVRKH</sequence>
<evidence type="ECO:0008006" key="6">
    <source>
        <dbReference type="Google" id="ProtNLM"/>
    </source>
</evidence>
<dbReference type="Proteomes" id="UP000573327">
    <property type="component" value="Unassembled WGS sequence"/>
</dbReference>
<feature type="chain" id="PRO_5031204863" description="Gram-positive cocci surface proteins LPxTG domain-containing protein" evidence="3">
    <location>
        <begin position="30"/>
        <end position="303"/>
    </location>
</feature>
<accession>A0A7W7WGP2</accession>
<keyword evidence="5" id="KW-1185">Reference proteome</keyword>
<feature type="transmembrane region" description="Helical" evidence="2">
    <location>
        <begin position="275"/>
        <end position="293"/>
    </location>
</feature>
<dbReference type="PROSITE" id="PS51318">
    <property type="entry name" value="TAT"/>
    <property type="match status" value="1"/>
</dbReference>
<keyword evidence="2" id="KW-0812">Transmembrane</keyword>
<dbReference type="InterPro" id="IPR048202">
    <property type="entry name" value="SCO1860-like"/>
</dbReference>
<keyword evidence="3" id="KW-0732">Signal</keyword>